<dbReference type="GO" id="GO:0005634">
    <property type="term" value="C:nucleus"/>
    <property type="evidence" value="ECO:0007669"/>
    <property type="project" value="UniProtKB-SubCell"/>
</dbReference>
<reference evidence="4" key="1">
    <citation type="submission" date="2021-08" db="EMBL/GenBank/DDBJ databases">
        <title>WGS assembly of Ceratopteris richardii.</title>
        <authorList>
            <person name="Marchant D.B."/>
            <person name="Chen G."/>
            <person name="Jenkins J."/>
            <person name="Shu S."/>
            <person name="Leebens-Mack J."/>
            <person name="Grimwood J."/>
            <person name="Schmutz J."/>
            <person name="Soltis P."/>
            <person name="Soltis D."/>
            <person name="Chen Z.-H."/>
        </authorList>
    </citation>
    <scope>NUCLEOTIDE SEQUENCE</scope>
    <source>
        <strain evidence="4">Whitten #5841</strain>
        <tissue evidence="4">Leaf</tissue>
    </source>
</reference>
<dbReference type="PANTHER" id="PTHR33172">
    <property type="entry name" value="OS08G0516900 PROTEIN"/>
    <property type="match status" value="1"/>
</dbReference>
<evidence type="ECO:0000313" key="4">
    <source>
        <dbReference type="EMBL" id="KAH7427989.1"/>
    </source>
</evidence>
<feature type="region of interest" description="Disordered" evidence="3">
    <location>
        <begin position="82"/>
        <end position="118"/>
    </location>
</feature>
<evidence type="ECO:0000256" key="3">
    <source>
        <dbReference type="SAM" id="MobiDB-lite"/>
    </source>
</evidence>
<keyword evidence="2" id="KW-0539">Nucleus</keyword>
<evidence type="ECO:0000256" key="1">
    <source>
        <dbReference type="ARBA" id="ARBA00004123"/>
    </source>
</evidence>
<dbReference type="OrthoDB" id="1938584at2759"/>
<evidence type="ECO:0000313" key="5">
    <source>
        <dbReference type="Proteomes" id="UP000825935"/>
    </source>
</evidence>
<proteinExistence type="predicted"/>
<protein>
    <submittedName>
        <fullName evidence="4">Uncharacterized protein</fullName>
    </submittedName>
</protein>
<dbReference type="AlphaFoldDB" id="A0A8T2U617"/>
<keyword evidence="5" id="KW-1185">Reference proteome</keyword>
<dbReference type="EMBL" id="CM035415">
    <property type="protein sequence ID" value="KAH7427989.1"/>
    <property type="molecule type" value="Genomic_DNA"/>
</dbReference>
<gene>
    <name evidence="4" type="ORF">KP509_10G070300</name>
</gene>
<name>A0A8T2U617_CERRI</name>
<feature type="compositionally biased region" description="Low complexity" evidence="3">
    <location>
        <begin position="109"/>
        <end position="118"/>
    </location>
</feature>
<organism evidence="4 5">
    <name type="scientific">Ceratopteris richardii</name>
    <name type="common">Triangle waterfern</name>
    <dbReference type="NCBI Taxonomy" id="49495"/>
    <lineage>
        <taxon>Eukaryota</taxon>
        <taxon>Viridiplantae</taxon>
        <taxon>Streptophyta</taxon>
        <taxon>Embryophyta</taxon>
        <taxon>Tracheophyta</taxon>
        <taxon>Polypodiopsida</taxon>
        <taxon>Polypodiidae</taxon>
        <taxon>Polypodiales</taxon>
        <taxon>Pteridineae</taxon>
        <taxon>Pteridaceae</taxon>
        <taxon>Parkerioideae</taxon>
        <taxon>Ceratopteris</taxon>
    </lineage>
</organism>
<sequence length="249" mass="26702">MASACHRQPSIALGAPDLPRPRQLLVDTGPPRQQPLACSRPTQGILLFASPALAVSRHALQDDPLPDCSARQVDRLMPLEEDVTNSSFSSSSSDFCMSSNSEDDEDLESTGSSSASSSISGFLSTAQIEASGQEGPLDCMASLSAALPIKRGLSRFFDGKSQSFSSLARVFSVADLAKPENPYAKRRRRAGMMNDSILKHHSFPPRCGPSAGIAKKQSATSKLKTLRQTLPREDMSLEGLAKCFSVPQF</sequence>
<dbReference type="Proteomes" id="UP000825935">
    <property type="component" value="Chromosome 10"/>
</dbReference>
<evidence type="ECO:0000256" key="2">
    <source>
        <dbReference type="ARBA" id="ARBA00023242"/>
    </source>
</evidence>
<dbReference type="GO" id="GO:0006950">
    <property type="term" value="P:response to stress"/>
    <property type="evidence" value="ECO:0007669"/>
    <property type="project" value="UniProtKB-ARBA"/>
</dbReference>
<feature type="region of interest" description="Disordered" evidence="3">
    <location>
        <begin position="1"/>
        <end position="38"/>
    </location>
</feature>
<dbReference type="InterPro" id="IPR051992">
    <property type="entry name" value="OxStress_Response_Reg"/>
</dbReference>
<comment type="subcellular location">
    <subcellularLocation>
        <location evidence="1">Nucleus</location>
    </subcellularLocation>
</comment>
<dbReference type="PANTHER" id="PTHR33172:SF96">
    <property type="entry name" value="PROTEIN OXIDATIVE STRESS 3 LIKE 3"/>
    <property type="match status" value="1"/>
</dbReference>
<comment type="caution">
    <text evidence="4">The sequence shown here is derived from an EMBL/GenBank/DDBJ whole genome shotgun (WGS) entry which is preliminary data.</text>
</comment>
<accession>A0A8T2U617</accession>
<feature type="compositionally biased region" description="Low complexity" evidence="3">
    <location>
        <begin position="85"/>
        <end position="100"/>
    </location>
</feature>